<dbReference type="InterPro" id="IPR002970">
    <property type="entry name" value="Tick_his-bd"/>
</dbReference>
<feature type="signal peptide" evidence="1">
    <location>
        <begin position="1"/>
        <end position="17"/>
    </location>
</feature>
<dbReference type="GO" id="GO:0043176">
    <property type="term" value="F:amine binding"/>
    <property type="evidence" value="ECO:0007669"/>
    <property type="project" value="InterPro"/>
</dbReference>
<dbReference type="Pfam" id="PF02098">
    <property type="entry name" value="His_binding"/>
    <property type="match status" value="1"/>
</dbReference>
<name>A0A023FTY4_AMBCJ</name>
<keyword evidence="1" id="KW-0732">Signal</keyword>
<sequence>MALFQTFLVSLFAFTAAVVEPREGTETSGDISKFLNANLKIWVYNTSEENKENITCRHDVRYNITEGEIFFHRYNNTSTGELLKGNFVNWNDPKSKIYDAMYVTDARGIEVTDEVIEYLSSDNLCAVVSVTLMRTDQPVVLREIRVSEKALPTGPDDECKKKFDEILKEANKTAKSQYSPACRTLHH</sequence>
<proteinExistence type="evidence at transcript level"/>
<evidence type="ECO:0000313" key="2">
    <source>
        <dbReference type="EMBL" id="JAC24095.1"/>
    </source>
</evidence>
<feature type="chain" id="PRO_5001516009" evidence="1">
    <location>
        <begin position="18"/>
        <end position="187"/>
    </location>
</feature>
<accession>A0A023FTY4</accession>
<protein>
    <submittedName>
        <fullName evidence="2">Putative lipocalin-3 1</fullName>
    </submittedName>
</protein>
<dbReference type="GO" id="GO:0030682">
    <property type="term" value="P:symbiont-mediated perturbation of host defenses"/>
    <property type="evidence" value="ECO:0007669"/>
    <property type="project" value="InterPro"/>
</dbReference>
<reference evidence="2" key="1">
    <citation type="submission" date="2014-03" db="EMBL/GenBank/DDBJ databases">
        <title>The sialotranscriptome of Amblyomma triste, Amblyomma parvum and Amblyomma cajennense ticks, uncovered by 454-based RNA-seq.</title>
        <authorList>
            <person name="Garcia G.R."/>
            <person name="Gardinassi L.G."/>
            <person name="Ribeiro J.M."/>
            <person name="Anatriello E."/>
            <person name="Ferreira B.R."/>
            <person name="Moreira H.N."/>
            <person name="Mafra C."/>
            <person name="Olegario M.M."/>
            <person name="Szabo P.J."/>
            <person name="Miranda-Santos I.K."/>
            <person name="Maruyama S.R."/>
        </authorList>
    </citation>
    <scope>NUCLEOTIDE SEQUENCE</scope>
    <source>
        <strain evidence="2">Uberlandia</strain>
        <tissue evidence="2">Salivary glands</tissue>
    </source>
</reference>
<organism evidence="2">
    <name type="scientific">Amblyomma cajennense</name>
    <name type="common">Cayenne tick</name>
    <name type="synonym">Acarus cajennensis</name>
    <dbReference type="NCBI Taxonomy" id="34607"/>
    <lineage>
        <taxon>Eukaryota</taxon>
        <taxon>Metazoa</taxon>
        <taxon>Ecdysozoa</taxon>
        <taxon>Arthropoda</taxon>
        <taxon>Chelicerata</taxon>
        <taxon>Arachnida</taxon>
        <taxon>Acari</taxon>
        <taxon>Parasitiformes</taxon>
        <taxon>Ixodida</taxon>
        <taxon>Ixodoidea</taxon>
        <taxon>Ixodidae</taxon>
        <taxon>Amblyomminae</taxon>
        <taxon>Amblyomma</taxon>
    </lineage>
</organism>
<evidence type="ECO:0000256" key="1">
    <source>
        <dbReference type="SAM" id="SignalP"/>
    </source>
</evidence>
<dbReference type="EMBL" id="GBBK01000387">
    <property type="protein sequence ID" value="JAC24095.1"/>
    <property type="molecule type" value="mRNA"/>
</dbReference>
<dbReference type="AlphaFoldDB" id="A0A023FTY4"/>